<sequence>MSLFIKIKCKYYLFGKVVNKALSRRKRNRKILCLTETYPRTFYRASLTVEAAVALPLFIGFMVFLLFYFRIMQTEITMEQAMMYTARVEAACVSESSDTVHPAKVQLHFLKSAKEENVPFEYIDGGKAGISFSKSNYEGSELILHASYRMTIPVGFFGTLRYPAEQEVSARKWTGYIPQEDDAGKEKLVYVTKTGKAYHGSRDCAYLDLSIRTVSLEEVESSRNKNGSKYVRCGSCCKKKSGKTCYITDYGTCYHVSLECRGLKRTVYVISMDKVGKRHPCKKCT</sequence>
<evidence type="ECO:0000313" key="2">
    <source>
        <dbReference type="EMBL" id="MEQ2558607.1"/>
    </source>
</evidence>
<feature type="transmembrane region" description="Helical" evidence="1">
    <location>
        <begin position="51"/>
        <end position="69"/>
    </location>
</feature>
<proteinExistence type="predicted"/>
<keyword evidence="1" id="KW-0812">Transmembrane</keyword>
<gene>
    <name evidence="2" type="ORF">WMO43_12120</name>
</gene>
<evidence type="ECO:0000256" key="1">
    <source>
        <dbReference type="SAM" id="Phobius"/>
    </source>
</evidence>
<keyword evidence="3" id="KW-1185">Reference proteome</keyword>
<keyword evidence="1" id="KW-1133">Transmembrane helix</keyword>
<dbReference type="RefSeq" id="WP_353531394.1">
    <property type="nucleotide sequence ID" value="NZ_JBBMEX010000014.1"/>
</dbReference>
<organism evidence="2 3">
    <name type="scientific">Maccoyibacter intestinihominis</name>
    <dbReference type="NCBI Taxonomy" id="3133499"/>
    <lineage>
        <taxon>Bacteria</taxon>
        <taxon>Bacillati</taxon>
        <taxon>Bacillota</taxon>
        <taxon>Clostridia</taxon>
        <taxon>Lachnospirales</taxon>
        <taxon>Lachnospiraceae</taxon>
        <taxon>Maccoyibacter</taxon>
    </lineage>
</organism>
<keyword evidence="1" id="KW-0472">Membrane</keyword>
<protein>
    <submittedName>
        <fullName evidence="2">TadE family protein</fullName>
    </submittedName>
</protein>
<evidence type="ECO:0000313" key="3">
    <source>
        <dbReference type="Proteomes" id="UP001454489"/>
    </source>
</evidence>
<reference evidence="2 3" key="1">
    <citation type="submission" date="2024-03" db="EMBL/GenBank/DDBJ databases">
        <title>Human intestinal bacterial collection.</title>
        <authorList>
            <person name="Pauvert C."/>
            <person name="Hitch T.C.A."/>
            <person name="Clavel T."/>
        </authorList>
    </citation>
    <scope>NUCLEOTIDE SEQUENCE [LARGE SCALE GENOMIC DNA]</scope>
    <source>
        <strain evidence="2 3">CLA-AA-H185</strain>
    </source>
</reference>
<name>A0ABV1HHV1_9FIRM</name>
<dbReference type="EMBL" id="JBBMEX010000014">
    <property type="protein sequence ID" value="MEQ2558607.1"/>
    <property type="molecule type" value="Genomic_DNA"/>
</dbReference>
<accession>A0ABV1HHV1</accession>
<dbReference type="Proteomes" id="UP001454489">
    <property type="component" value="Unassembled WGS sequence"/>
</dbReference>
<comment type="caution">
    <text evidence="2">The sequence shown here is derived from an EMBL/GenBank/DDBJ whole genome shotgun (WGS) entry which is preliminary data.</text>
</comment>